<comment type="caution">
    <text evidence="2">The sequence shown here is derived from an EMBL/GenBank/DDBJ whole genome shotgun (WGS) entry which is preliminary data.</text>
</comment>
<gene>
    <name evidence="2" type="ORF">GCM10011495_39610</name>
</gene>
<dbReference type="Pfam" id="PF24705">
    <property type="entry name" value="DUF7668"/>
    <property type="match status" value="1"/>
</dbReference>
<dbReference type="InterPro" id="IPR056085">
    <property type="entry name" value="DUF7668"/>
</dbReference>
<protein>
    <recommendedName>
        <fullName evidence="1">DUF7668 domain-containing protein</fullName>
    </recommendedName>
</protein>
<dbReference type="EMBL" id="BMGY01000073">
    <property type="protein sequence ID" value="GGH91457.1"/>
    <property type="molecule type" value="Genomic_DNA"/>
</dbReference>
<keyword evidence="3" id="KW-1185">Reference proteome</keyword>
<evidence type="ECO:0000313" key="2">
    <source>
        <dbReference type="EMBL" id="GGH91457.1"/>
    </source>
</evidence>
<accession>A0ABQ2AH44</accession>
<reference evidence="3" key="1">
    <citation type="journal article" date="2019" name="Int. J. Syst. Evol. Microbiol.">
        <title>The Global Catalogue of Microorganisms (GCM) 10K type strain sequencing project: providing services to taxonomists for standard genome sequencing and annotation.</title>
        <authorList>
            <consortium name="The Broad Institute Genomics Platform"/>
            <consortium name="The Broad Institute Genome Sequencing Center for Infectious Disease"/>
            <person name="Wu L."/>
            <person name="Ma J."/>
        </authorList>
    </citation>
    <scope>NUCLEOTIDE SEQUENCE [LARGE SCALE GENOMIC DNA]</scope>
    <source>
        <strain evidence="3">CGMCC 1.14966</strain>
    </source>
</reference>
<sequence>MNSLKLTRSLERIVRLLAQRDFVQLTALDREKQLTAEDMAEALDGYYGGAVTFPEPGIATYDFYPVDGTERVAVDYDLLIDDKESWLTLQCQFFDDETDEFYPFTLESIHAL</sequence>
<name>A0ABQ2AH44_9BACT</name>
<dbReference type="Proteomes" id="UP000637774">
    <property type="component" value="Unassembled WGS sequence"/>
</dbReference>
<feature type="domain" description="DUF7668" evidence="1">
    <location>
        <begin position="14"/>
        <end position="111"/>
    </location>
</feature>
<organism evidence="2 3">
    <name type="scientific">Hymenobacter frigidus</name>
    <dbReference type="NCBI Taxonomy" id="1524095"/>
    <lineage>
        <taxon>Bacteria</taxon>
        <taxon>Pseudomonadati</taxon>
        <taxon>Bacteroidota</taxon>
        <taxon>Cytophagia</taxon>
        <taxon>Cytophagales</taxon>
        <taxon>Hymenobacteraceae</taxon>
        <taxon>Hymenobacter</taxon>
    </lineage>
</organism>
<evidence type="ECO:0000259" key="1">
    <source>
        <dbReference type="Pfam" id="PF24705"/>
    </source>
</evidence>
<evidence type="ECO:0000313" key="3">
    <source>
        <dbReference type="Proteomes" id="UP000637774"/>
    </source>
</evidence>
<proteinExistence type="predicted"/>